<accession>A0ABN5R4I1</accession>
<dbReference type="Pfam" id="PF01052">
    <property type="entry name" value="FliMN_C"/>
    <property type="match status" value="1"/>
</dbReference>
<gene>
    <name evidence="2" type="ORF">EGX47_11690</name>
</gene>
<sequence>MDETMQSNKVKAKVYNHDPRPDIVSLEINKLGRPHHKIPKIVNSYFSIIESEISLYFLKKYRINITLDDIKFQTNCSHKNAKMLTSQMGNIAFDIDRLLLLNILNDYYGLSQEKYGLSQEKKTTTTGKLSPLTKTEERLKNKLGLEITDLFLNQPFFGEHLIINNSTAALIACWSYRIDFFLKDYNKSGFSIFIDAPHIDRLIDTIKTKSEKAVEKNVSLSERQLEYLVKKLPVTLTSQLSNINLTLAELMALKEGDIISASLPEYFPVFIGKEALFSAAITENRGKLFFSEFNDQPNEMNHD</sequence>
<dbReference type="InterPro" id="IPR036429">
    <property type="entry name" value="SpoA-like_sf"/>
</dbReference>
<dbReference type="InterPro" id="IPR001543">
    <property type="entry name" value="FliN-like_C"/>
</dbReference>
<keyword evidence="2" id="KW-0966">Cell projection</keyword>
<reference evidence="2" key="1">
    <citation type="submission" date="2018-11" db="EMBL/GenBank/DDBJ databases">
        <title>FDA dAtabase for Regulatory Grade micrObial Sequences (FDA-ARGOS): Supporting development and validation of Infectious Disease Dx tests.</title>
        <authorList>
            <person name="Bliska J."/>
            <person name="Cleland M.-M."/>
            <person name="Tallon L."/>
            <person name="Sadzewicz L."/>
            <person name="Zhao X."/>
            <person name="Vavikolanu K."/>
            <person name="Mehta A."/>
            <person name="Aluvathingal J."/>
            <person name="Nadendla S."/>
            <person name="Yan Y."/>
            <person name="Sichtig H."/>
        </authorList>
    </citation>
    <scope>NUCLEOTIDE SEQUENCE [LARGE SCALE GENOMIC DNA]</scope>
    <source>
        <strain evidence="2">FDAARGOS_581</strain>
    </source>
</reference>
<protein>
    <submittedName>
        <fullName evidence="2">FliM/FliN family flagellar motor switch protein</fullName>
    </submittedName>
</protein>
<name>A0ABN5R4I1_YERPU</name>
<dbReference type="SUPFAM" id="SSF101801">
    <property type="entry name" value="Surface presentation of antigens (SPOA)"/>
    <property type="match status" value="1"/>
</dbReference>
<dbReference type="EMBL" id="CP033713">
    <property type="protein sequence ID" value="AYW91903.1"/>
    <property type="molecule type" value="Genomic_DNA"/>
</dbReference>
<dbReference type="Proteomes" id="UP000268669">
    <property type="component" value="Chromosome"/>
</dbReference>
<proteinExistence type="predicted"/>
<organism evidence="2 3">
    <name type="scientific">Yersinia pseudotuberculosis</name>
    <dbReference type="NCBI Taxonomy" id="633"/>
    <lineage>
        <taxon>Bacteria</taxon>
        <taxon>Pseudomonadati</taxon>
        <taxon>Pseudomonadota</taxon>
        <taxon>Gammaproteobacteria</taxon>
        <taxon>Enterobacterales</taxon>
        <taxon>Yersiniaceae</taxon>
        <taxon>Yersinia</taxon>
    </lineage>
</organism>
<keyword evidence="2" id="KW-0969">Cilium</keyword>
<feature type="domain" description="Flagellar motor switch protein FliN-like C-terminal" evidence="1">
    <location>
        <begin position="229"/>
        <end position="288"/>
    </location>
</feature>
<keyword evidence="3" id="KW-1185">Reference proteome</keyword>
<evidence type="ECO:0000259" key="1">
    <source>
        <dbReference type="Pfam" id="PF01052"/>
    </source>
</evidence>
<evidence type="ECO:0000313" key="3">
    <source>
        <dbReference type="Proteomes" id="UP000268669"/>
    </source>
</evidence>
<evidence type="ECO:0000313" key="2">
    <source>
        <dbReference type="EMBL" id="AYW91903.1"/>
    </source>
</evidence>
<keyword evidence="2" id="KW-0282">Flagellum</keyword>